<dbReference type="SMART" id="SM00345">
    <property type="entry name" value="HTH_GNTR"/>
    <property type="match status" value="1"/>
</dbReference>
<dbReference type="PANTHER" id="PTHR43537">
    <property type="entry name" value="TRANSCRIPTIONAL REGULATOR, GNTR FAMILY"/>
    <property type="match status" value="1"/>
</dbReference>
<dbReference type="PROSITE" id="PS50949">
    <property type="entry name" value="HTH_GNTR"/>
    <property type="match status" value="1"/>
</dbReference>
<protein>
    <submittedName>
        <fullName evidence="5">GntR family transcriptional regulator</fullName>
    </submittedName>
</protein>
<evidence type="ECO:0000256" key="3">
    <source>
        <dbReference type="ARBA" id="ARBA00023163"/>
    </source>
</evidence>
<sequence>MADDKWPETSAAQRAYAEIAGRMASDDLPPGVWLREKSLAASMGISRTPVREALRKLASEGLVRLERHRGAQVVSWTPQQISEMYGLRAVVEGYVAAIAAQKISPEALDKLDANLAEYERVIADGDAPARQQAAELNNEFHAIVLDATGNESLVTLLGGVLGLPLVRRTFLRYTARDLERTVEHHREIVEAMRRGDAVSAELIMKVHINAAQRAALLHEAPAAAGSE</sequence>
<dbReference type="GO" id="GO:0003700">
    <property type="term" value="F:DNA-binding transcription factor activity"/>
    <property type="evidence" value="ECO:0007669"/>
    <property type="project" value="InterPro"/>
</dbReference>
<proteinExistence type="predicted"/>
<dbReference type="Pfam" id="PF00392">
    <property type="entry name" value="GntR"/>
    <property type="match status" value="1"/>
</dbReference>
<dbReference type="AlphaFoldDB" id="A0A8J3Y0G8"/>
<dbReference type="InterPro" id="IPR000524">
    <property type="entry name" value="Tscrpt_reg_HTH_GntR"/>
</dbReference>
<gene>
    <name evidence="5" type="ORF">Pth03_69370</name>
</gene>
<accession>A0A8J3Y0G8</accession>
<evidence type="ECO:0000313" key="5">
    <source>
        <dbReference type="EMBL" id="GII58548.1"/>
    </source>
</evidence>
<dbReference type="Gene3D" id="1.20.120.530">
    <property type="entry name" value="GntR ligand-binding domain-like"/>
    <property type="match status" value="1"/>
</dbReference>
<dbReference type="InterPro" id="IPR011711">
    <property type="entry name" value="GntR_C"/>
</dbReference>
<keyword evidence="1" id="KW-0805">Transcription regulation</keyword>
<dbReference type="InterPro" id="IPR008920">
    <property type="entry name" value="TF_FadR/GntR_C"/>
</dbReference>
<dbReference type="Pfam" id="PF07729">
    <property type="entry name" value="FCD"/>
    <property type="match status" value="1"/>
</dbReference>
<evidence type="ECO:0000256" key="2">
    <source>
        <dbReference type="ARBA" id="ARBA00023125"/>
    </source>
</evidence>
<keyword evidence="3" id="KW-0804">Transcription</keyword>
<dbReference type="PANTHER" id="PTHR43537:SF24">
    <property type="entry name" value="GLUCONATE OPERON TRANSCRIPTIONAL REPRESSOR"/>
    <property type="match status" value="1"/>
</dbReference>
<comment type="caution">
    <text evidence="5">The sequence shown here is derived from an EMBL/GenBank/DDBJ whole genome shotgun (WGS) entry which is preliminary data.</text>
</comment>
<dbReference type="InterPro" id="IPR036390">
    <property type="entry name" value="WH_DNA-bd_sf"/>
</dbReference>
<dbReference type="RefSeq" id="WP_203948639.1">
    <property type="nucleotide sequence ID" value="NZ_BOOR01000066.1"/>
</dbReference>
<dbReference type="Gene3D" id="1.10.10.10">
    <property type="entry name" value="Winged helix-like DNA-binding domain superfamily/Winged helix DNA-binding domain"/>
    <property type="match status" value="1"/>
</dbReference>
<keyword evidence="2" id="KW-0238">DNA-binding</keyword>
<dbReference type="GO" id="GO:0003677">
    <property type="term" value="F:DNA binding"/>
    <property type="evidence" value="ECO:0007669"/>
    <property type="project" value="UniProtKB-KW"/>
</dbReference>
<reference evidence="5" key="1">
    <citation type="submission" date="2021-01" db="EMBL/GenBank/DDBJ databases">
        <title>Whole genome shotgun sequence of Planotetraspora thailandica NBRC 104271.</title>
        <authorList>
            <person name="Komaki H."/>
            <person name="Tamura T."/>
        </authorList>
    </citation>
    <scope>NUCLEOTIDE SEQUENCE</scope>
    <source>
        <strain evidence="5">NBRC 104271</strain>
    </source>
</reference>
<evidence type="ECO:0000256" key="1">
    <source>
        <dbReference type="ARBA" id="ARBA00023015"/>
    </source>
</evidence>
<dbReference type="EMBL" id="BOOR01000066">
    <property type="protein sequence ID" value="GII58548.1"/>
    <property type="molecule type" value="Genomic_DNA"/>
</dbReference>
<organism evidence="5 6">
    <name type="scientific">Planotetraspora thailandica</name>
    <dbReference type="NCBI Taxonomy" id="487172"/>
    <lineage>
        <taxon>Bacteria</taxon>
        <taxon>Bacillati</taxon>
        <taxon>Actinomycetota</taxon>
        <taxon>Actinomycetes</taxon>
        <taxon>Streptosporangiales</taxon>
        <taxon>Streptosporangiaceae</taxon>
        <taxon>Planotetraspora</taxon>
    </lineage>
</organism>
<feature type="domain" description="HTH gntR-type" evidence="4">
    <location>
        <begin position="9"/>
        <end position="76"/>
    </location>
</feature>
<dbReference type="PRINTS" id="PR00035">
    <property type="entry name" value="HTHGNTR"/>
</dbReference>
<dbReference type="SUPFAM" id="SSF48008">
    <property type="entry name" value="GntR ligand-binding domain-like"/>
    <property type="match status" value="1"/>
</dbReference>
<dbReference type="SUPFAM" id="SSF46785">
    <property type="entry name" value="Winged helix' DNA-binding domain"/>
    <property type="match status" value="1"/>
</dbReference>
<name>A0A8J3Y0G8_9ACTN</name>
<keyword evidence="6" id="KW-1185">Reference proteome</keyword>
<dbReference type="SMART" id="SM00895">
    <property type="entry name" value="FCD"/>
    <property type="match status" value="1"/>
</dbReference>
<evidence type="ECO:0000259" key="4">
    <source>
        <dbReference type="PROSITE" id="PS50949"/>
    </source>
</evidence>
<dbReference type="Proteomes" id="UP000605992">
    <property type="component" value="Unassembled WGS sequence"/>
</dbReference>
<evidence type="ECO:0000313" key="6">
    <source>
        <dbReference type="Proteomes" id="UP000605992"/>
    </source>
</evidence>
<dbReference type="InterPro" id="IPR036388">
    <property type="entry name" value="WH-like_DNA-bd_sf"/>
</dbReference>